<proteinExistence type="inferred from homology"/>
<gene>
    <name evidence="7" type="ORF">BINO364_LOCUS16700</name>
</gene>
<dbReference type="OrthoDB" id="275783at2759"/>
<dbReference type="Gene3D" id="3.50.80.10">
    <property type="entry name" value="D-tyrosyl-tRNA(Tyr) deacylase"/>
    <property type="match status" value="1"/>
</dbReference>
<evidence type="ECO:0000256" key="3">
    <source>
        <dbReference type="ARBA" id="ARBA00047676"/>
    </source>
</evidence>
<comment type="catalytic activity">
    <reaction evidence="3">
        <text>glycyl-tRNA(Ala) + H2O = tRNA(Ala) + glycine + H(+)</text>
        <dbReference type="Rhea" id="RHEA:53744"/>
        <dbReference type="Rhea" id="RHEA-COMP:9657"/>
        <dbReference type="Rhea" id="RHEA-COMP:13640"/>
        <dbReference type="ChEBI" id="CHEBI:15377"/>
        <dbReference type="ChEBI" id="CHEBI:15378"/>
        <dbReference type="ChEBI" id="CHEBI:57305"/>
        <dbReference type="ChEBI" id="CHEBI:78442"/>
        <dbReference type="ChEBI" id="CHEBI:78522"/>
        <dbReference type="EC" id="3.1.1.96"/>
    </reaction>
</comment>
<evidence type="ECO:0000256" key="2">
    <source>
        <dbReference type="ARBA" id="ARBA00013056"/>
    </source>
</evidence>
<dbReference type="FunFam" id="3.50.80.10:FF:000001">
    <property type="entry name" value="D-aminoacyl-tRNA deacylase"/>
    <property type="match status" value="1"/>
</dbReference>
<protein>
    <recommendedName>
        <fullName evidence="2 5">D-aminoacyl-tRNA deacylase</fullName>
        <ecNumber evidence="2 5">3.1.1.96</ecNumber>
    </recommendedName>
</protein>
<dbReference type="GO" id="GO:0005737">
    <property type="term" value="C:cytoplasm"/>
    <property type="evidence" value="ECO:0007669"/>
    <property type="project" value="UniProtKB-SubCell"/>
</dbReference>
<dbReference type="PANTHER" id="PTHR10472">
    <property type="entry name" value="D-TYROSYL-TRNA TYR DEACYLASE"/>
    <property type="match status" value="1"/>
</dbReference>
<dbReference type="NCBIfam" id="TIGR00256">
    <property type="entry name" value="D-aminoacyl-tRNA deacylase"/>
    <property type="match status" value="1"/>
</dbReference>
<dbReference type="EC" id="3.1.1.96" evidence="2 5"/>
<dbReference type="CDD" id="cd00563">
    <property type="entry name" value="Dtyr_deacylase"/>
    <property type="match status" value="1"/>
</dbReference>
<accession>A0A8J9WAY4</accession>
<comment type="subcellular location">
    <subcellularLocation>
        <location evidence="5">Cytoplasm</location>
    </subcellularLocation>
</comment>
<keyword evidence="5" id="KW-0378">Hydrolase</keyword>
<feature type="region of interest" description="Disordered" evidence="6">
    <location>
        <begin position="148"/>
        <end position="183"/>
    </location>
</feature>
<keyword evidence="5" id="KW-0694">RNA-binding</keyword>
<dbReference type="AlphaFoldDB" id="A0A8J9WAY4"/>
<comment type="catalytic activity">
    <reaction evidence="4">
        <text>a D-aminoacyl-tRNA + H2O = a tRNA + a D-alpha-amino acid + H(+)</text>
        <dbReference type="Rhea" id="RHEA:13953"/>
        <dbReference type="Rhea" id="RHEA-COMP:10123"/>
        <dbReference type="Rhea" id="RHEA-COMP:10124"/>
        <dbReference type="ChEBI" id="CHEBI:15377"/>
        <dbReference type="ChEBI" id="CHEBI:15378"/>
        <dbReference type="ChEBI" id="CHEBI:59871"/>
        <dbReference type="ChEBI" id="CHEBI:78442"/>
        <dbReference type="ChEBI" id="CHEBI:79333"/>
        <dbReference type="EC" id="3.1.1.96"/>
    </reaction>
</comment>
<dbReference type="GO" id="GO:0051500">
    <property type="term" value="F:D-tyrosyl-tRNA(Tyr) deacylase activity"/>
    <property type="evidence" value="ECO:0007669"/>
    <property type="project" value="TreeGrafter"/>
</dbReference>
<evidence type="ECO:0000256" key="6">
    <source>
        <dbReference type="SAM" id="MobiDB-lite"/>
    </source>
</evidence>
<reference evidence="7" key="1">
    <citation type="submission" date="2021-12" db="EMBL/GenBank/DDBJ databases">
        <authorList>
            <person name="Martin H S."/>
        </authorList>
    </citation>
    <scope>NUCLEOTIDE SEQUENCE</scope>
</reference>
<dbReference type="PANTHER" id="PTHR10472:SF5">
    <property type="entry name" value="D-AMINOACYL-TRNA DEACYLASE 1"/>
    <property type="match status" value="1"/>
</dbReference>
<feature type="compositionally biased region" description="Polar residues" evidence="6">
    <location>
        <begin position="148"/>
        <end position="173"/>
    </location>
</feature>
<evidence type="ECO:0000313" key="7">
    <source>
        <dbReference type="EMBL" id="CAH0731937.1"/>
    </source>
</evidence>
<keyword evidence="8" id="KW-1185">Reference proteome</keyword>
<feature type="compositionally biased region" description="Basic and acidic residues" evidence="6">
    <location>
        <begin position="174"/>
        <end position="183"/>
    </location>
</feature>
<evidence type="ECO:0000256" key="5">
    <source>
        <dbReference type="RuleBase" id="RU003470"/>
    </source>
</evidence>
<dbReference type="SUPFAM" id="SSF69500">
    <property type="entry name" value="DTD-like"/>
    <property type="match status" value="1"/>
</dbReference>
<dbReference type="EMBL" id="OV170229">
    <property type="protein sequence ID" value="CAH0731937.1"/>
    <property type="molecule type" value="Genomic_DNA"/>
</dbReference>
<evidence type="ECO:0000256" key="1">
    <source>
        <dbReference type="ARBA" id="ARBA00009673"/>
    </source>
</evidence>
<keyword evidence="5" id="KW-0820">tRNA-binding</keyword>
<name>A0A8J9WAY4_9NEOP</name>
<evidence type="ECO:0000256" key="4">
    <source>
        <dbReference type="ARBA" id="ARBA00048018"/>
    </source>
</evidence>
<organism evidence="7 8">
    <name type="scientific">Brenthis ino</name>
    <name type="common">lesser marbled fritillary</name>
    <dbReference type="NCBI Taxonomy" id="405034"/>
    <lineage>
        <taxon>Eukaryota</taxon>
        <taxon>Metazoa</taxon>
        <taxon>Ecdysozoa</taxon>
        <taxon>Arthropoda</taxon>
        <taxon>Hexapoda</taxon>
        <taxon>Insecta</taxon>
        <taxon>Pterygota</taxon>
        <taxon>Neoptera</taxon>
        <taxon>Endopterygota</taxon>
        <taxon>Lepidoptera</taxon>
        <taxon>Glossata</taxon>
        <taxon>Ditrysia</taxon>
        <taxon>Papilionoidea</taxon>
        <taxon>Nymphalidae</taxon>
        <taxon>Heliconiinae</taxon>
        <taxon>Argynnini</taxon>
        <taxon>Brenthis</taxon>
    </lineage>
</organism>
<dbReference type="InterPro" id="IPR003732">
    <property type="entry name" value="Daa-tRNA_deacyls_DTD"/>
</dbReference>
<evidence type="ECO:0000313" key="8">
    <source>
        <dbReference type="Proteomes" id="UP000838878"/>
    </source>
</evidence>
<dbReference type="GO" id="GO:0000049">
    <property type="term" value="F:tRNA binding"/>
    <property type="evidence" value="ECO:0007669"/>
    <property type="project" value="UniProtKB-KW"/>
</dbReference>
<dbReference type="InterPro" id="IPR023509">
    <property type="entry name" value="DTD-like_sf"/>
</dbReference>
<dbReference type="Proteomes" id="UP000838878">
    <property type="component" value="Chromosome 9"/>
</dbReference>
<keyword evidence="5" id="KW-0963">Cytoplasm</keyword>
<comment type="similarity">
    <text evidence="1 5">Belongs to the DTD family.</text>
</comment>
<dbReference type="Pfam" id="PF02580">
    <property type="entry name" value="Tyr_Deacylase"/>
    <property type="match status" value="1"/>
</dbReference>
<feature type="non-terminal residue" evidence="7">
    <location>
        <position position="183"/>
    </location>
</feature>
<sequence>MKAVIQRVMNAKVTVNGEVISSIGQGACVFIGICNNDNEKDMEKFARKILSIKLFDNGNDKKWNKSIVDNDFELLCVSQFTLYNTWKGNKPDFHNAMPAEKAKEFYDKLIERLKQIYKPEKIKDGVFGACMQVALQNDGPVTLELEISSQNSNEKGNKKIQSNSCKTNEATDNSESKINDIKE</sequence>